<dbReference type="Proteomes" id="UP000613580">
    <property type="component" value="Unassembled WGS sequence"/>
</dbReference>
<evidence type="ECO:0000313" key="2">
    <source>
        <dbReference type="EMBL" id="KAF7310679.1"/>
    </source>
</evidence>
<dbReference type="InterPro" id="IPR038014">
    <property type="entry name" value="Ies1"/>
</dbReference>
<dbReference type="GO" id="GO:0031011">
    <property type="term" value="C:Ino80 complex"/>
    <property type="evidence" value="ECO:0007669"/>
    <property type="project" value="InterPro"/>
</dbReference>
<keyword evidence="3" id="KW-1185">Reference proteome</keyword>
<name>A0A8H6W9G3_MYCCL</name>
<accession>A0A8H6W9G3</accession>
<sequence length="431" mass="49029">MPPAANPAWPPDSLPPVGYLSRKSLPIKRQDAEPLTREDVQYDLLHNIFDNELSVFFSPTKGKLVPFRELYIDALVASSKCSKVIKDKMLDNPRFALELAKISLLTNVGRINTTMACMCVSCTQQPLMAIQSFQKKTDGNAQDAPRIKNCLKAALLPSEYKSVPPSTPDEITAKRIAGMYPPTSVVNLIFVLANHAAPCAMRHFDGTVNFLDLFLPRSLHSPDRAKAFLWLMYHYLEDSVGANPFDDSFSTANKGKAPSIKRLTKEELALENIDSPEEVEEGKRMANLRHAFLTKLVMGTLDENRKARELSKPEEPEIRKAPDGSLIYYNAVAEREREFSKRVSRMRGPHYHKISRHTPPPGPERSMLDQAWHTVMHHDPMDDTDEESQDEGYSIEYTRRFNTLKQLRGRSPTPEIMDDEPPRFRHDIEWD</sequence>
<protein>
    <recommendedName>
        <fullName evidence="4">Ino eighty subunit 1</fullName>
    </recommendedName>
</protein>
<comment type="caution">
    <text evidence="2">The sequence shown here is derived from an EMBL/GenBank/DDBJ whole genome shotgun (WGS) entry which is preliminary data.</text>
</comment>
<proteinExistence type="predicted"/>
<dbReference type="AlphaFoldDB" id="A0A8H6W9G3"/>
<dbReference type="EMBL" id="JACAZE010000007">
    <property type="protein sequence ID" value="KAF7310679.1"/>
    <property type="molecule type" value="Genomic_DNA"/>
</dbReference>
<organism evidence="2 3">
    <name type="scientific">Mycena chlorophos</name>
    <name type="common">Agaric fungus</name>
    <name type="synonym">Agaricus chlorophos</name>
    <dbReference type="NCBI Taxonomy" id="658473"/>
    <lineage>
        <taxon>Eukaryota</taxon>
        <taxon>Fungi</taxon>
        <taxon>Dikarya</taxon>
        <taxon>Basidiomycota</taxon>
        <taxon>Agaricomycotina</taxon>
        <taxon>Agaricomycetes</taxon>
        <taxon>Agaricomycetidae</taxon>
        <taxon>Agaricales</taxon>
        <taxon>Marasmiineae</taxon>
        <taxon>Mycenaceae</taxon>
        <taxon>Mycena</taxon>
    </lineage>
</organism>
<evidence type="ECO:0000256" key="1">
    <source>
        <dbReference type="SAM" id="MobiDB-lite"/>
    </source>
</evidence>
<feature type="compositionally biased region" description="Basic and acidic residues" evidence="1">
    <location>
        <begin position="420"/>
        <end position="431"/>
    </location>
</feature>
<gene>
    <name evidence="2" type="ORF">HMN09_00610800</name>
</gene>
<dbReference type="PANTHER" id="PTHR37287:SF1">
    <property type="entry name" value="INO EIGHTY SUBUNIT 1"/>
    <property type="match status" value="1"/>
</dbReference>
<dbReference type="OrthoDB" id="5413003at2759"/>
<dbReference type="PANTHER" id="PTHR37287">
    <property type="entry name" value="INO EIGHTY SUBUNIT 1"/>
    <property type="match status" value="1"/>
</dbReference>
<evidence type="ECO:0000313" key="3">
    <source>
        <dbReference type="Proteomes" id="UP000613580"/>
    </source>
</evidence>
<feature type="region of interest" description="Disordered" evidence="1">
    <location>
        <begin position="404"/>
        <end position="431"/>
    </location>
</feature>
<reference evidence="2" key="1">
    <citation type="submission" date="2020-05" db="EMBL/GenBank/DDBJ databases">
        <title>Mycena genomes resolve the evolution of fungal bioluminescence.</title>
        <authorList>
            <person name="Tsai I.J."/>
        </authorList>
    </citation>
    <scope>NUCLEOTIDE SEQUENCE</scope>
    <source>
        <strain evidence="2">110903Hualien_Pintung</strain>
    </source>
</reference>
<evidence type="ECO:0008006" key="4">
    <source>
        <dbReference type="Google" id="ProtNLM"/>
    </source>
</evidence>